<reference evidence="3 4" key="1">
    <citation type="submission" date="2018-01" db="EMBL/GenBank/DDBJ databases">
        <title>Metagenomic assembled genomes from two thermal pools in the Uzon Caldera, Kamchatka, Russia.</title>
        <authorList>
            <person name="Wilkins L."/>
            <person name="Ettinger C."/>
        </authorList>
    </citation>
    <scope>NUCLEOTIDE SEQUENCE [LARGE SCALE GENOMIC DNA]</scope>
    <source>
        <strain evidence="3">ARK-10</strain>
    </source>
</reference>
<feature type="domain" description="Tyr recombinase" evidence="2">
    <location>
        <begin position="20"/>
        <end position="202"/>
    </location>
</feature>
<evidence type="ECO:0000313" key="3">
    <source>
        <dbReference type="EMBL" id="PMP82383.1"/>
    </source>
</evidence>
<dbReference type="PROSITE" id="PS51898">
    <property type="entry name" value="TYR_RECOMBINASE"/>
    <property type="match status" value="1"/>
</dbReference>
<protein>
    <recommendedName>
        <fullName evidence="2">Tyr recombinase domain-containing protein</fullName>
    </recommendedName>
</protein>
<organism evidence="3 4">
    <name type="scientific">Caldisericum exile</name>
    <dbReference type="NCBI Taxonomy" id="693075"/>
    <lineage>
        <taxon>Bacteria</taxon>
        <taxon>Pseudomonadati</taxon>
        <taxon>Caldisericota/Cryosericota group</taxon>
        <taxon>Caldisericota</taxon>
        <taxon>Caldisericia</taxon>
        <taxon>Caldisericales</taxon>
        <taxon>Caldisericaceae</taxon>
        <taxon>Caldisericum</taxon>
    </lineage>
</organism>
<dbReference type="AlphaFoldDB" id="A0A2J6X6F5"/>
<name>A0A2J6X6F5_9BACT</name>
<accession>A0A2J6X6F5</accession>
<dbReference type="EMBL" id="PNIX01000220">
    <property type="protein sequence ID" value="PMP82383.1"/>
    <property type="molecule type" value="Genomic_DNA"/>
</dbReference>
<evidence type="ECO:0000259" key="2">
    <source>
        <dbReference type="PROSITE" id="PS51898"/>
    </source>
</evidence>
<dbReference type="Pfam" id="PF00589">
    <property type="entry name" value="Phage_integrase"/>
    <property type="match status" value="1"/>
</dbReference>
<proteinExistence type="predicted"/>
<gene>
    <name evidence="3" type="ORF">C0175_03735</name>
</gene>
<dbReference type="InterPro" id="IPR002104">
    <property type="entry name" value="Integrase_catalytic"/>
</dbReference>
<keyword evidence="1" id="KW-0233">DNA recombination</keyword>
<dbReference type="Proteomes" id="UP000236910">
    <property type="component" value="Unassembled WGS sequence"/>
</dbReference>
<dbReference type="GO" id="GO:0003677">
    <property type="term" value="F:DNA binding"/>
    <property type="evidence" value="ECO:0007669"/>
    <property type="project" value="InterPro"/>
</dbReference>
<dbReference type="InterPro" id="IPR050090">
    <property type="entry name" value="Tyrosine_recombinase_XerCD"/>
</dbReference>
<dbReference type="GO" id="GO:0015074">
    <property type="term" value="P:DNA integration"/>
    <property type="evidence" value="ECO:0007669"/>
    <property type="project" value="InterPro"/>
</dbReference>
<dbReference type="Gene3D" id="1.10.443.10">
    <property type="entry name" value="Intergrase catalytic core"/>
    <property type="match status" value="1"/>
</dbReference>
<dbReference type="PANTHER" id="PTHR30349">
    <property type="entry name" value="PHAGE INTEGRASE-RELATED"/>
    <property type="match status" value="1"/>
</dbReference>
<dbReference type="SUPFAM" id="SSF56349">
    <property type="entry name" value="DNA breaking-rejoining enzymes"/>
    <property type="match status" value="1"/>
</dbReference>
<dbReference type="PANTHER" id="PTHR30349:SF64">
    <property type="entry name" value="PROPHAGE INTEGRASE INTD-RELATED"/>
    <property type="match status" value="1"/>
</dbReference>
<comment type="caution">
    <text evidence="3">The sequence shown here is derived from an EMBL/GenBank/DDBJ whole genome shotgun (WGS) entry which is preliminary data.</text>
</comment>
<dbReference type="CDD" id="cd00397">
    <property type="entry name" value="DNA_BRE_C"/>
    <property type="match status" value="1"/>
</dbReference>
<dbReference type="InterPro" id="IPR011010">
    <property type="entry name" value="DNA_brk_join_enz"/>
</dbReference>
<dbReference type="InterPro" id="IPR013762">
    <property type="entry name" value="Integrase-like_cat_sf"/>
</dbReference>
<evidence type="ECO:0000256" key="1">
    <source>
        <dbReference type="ARBA" id="ARBA00023172"/>
    </source>
</evidence>
<sequence>MNNIVPVPKSWKIQSAQKKIPLEFFSDDEIFAIDSWIQGKIKENKKRASYHKRYYLLFKTLLWTGARIDEALSLRPIDVHFDVSVIDLITLKRHSPMVRTIPLHRNLKDALMQYFIEFKIDPKSQERLFPMKRQAVDLYFKRMQKDLRFRIHAHKFRHTFGVRAILSHVPLSVLQEWLGHSSIFTTSIYTQITGMDTSQFMDQVR</sequence>
<evidence type="ECO:0000313" key="4">
    <source>
        <dbReference type="Proteomes" id="UP000236910"/>
    </source>
</evidence>
<dbReference type="GO" id="GO:0006310">
    <property type="term" value="P:DNA recombination"/>
    <property type="evidence" value="ECO:0007669"/>
    <property type="project" value="UniProtKB-KW"/>
</dbReference>